<protein>
    <submittedName>
        <fullName evidence="1">Uncharacterized protein</fullName>
    </submittedName>
</protein>
<gene>
    <name evidence="1" type="ORF">NM688_g768</name>
</gene>
<dbReference type="EMBL" id="JANHOG010000072">
    <property type="protein sequence ID" value="KAJ3558690.1"/>
    <property type="molecule type" value="Genomic_DNA"/>
</dbReference>
<comment type="caution">
    <text evidence="1">The sequence shown here is derived from an EMBL/GenBank/DDBJ whole genome shotgun (WGS) entry which is preliminary data.</text>
</comment>
<accession>A0ACC1TE63</accession>
<proteinExistence type="predicted"/>
<name>A0ACC1TE63_9APHY</name>
<organism evidence="1 2">
    <name type="scientific">Phlebia brevispora</name>
    <dbReference type="NCBI Taxonomy" id="194682"/>
    <lineage>
        <taxon>Eukaryota</taxon>
        <taxon>Fungi</taxon>
        <taxon>Dikarya</taxon>
        <taxon>Basidiomycota</taxon>
        <taxon>Agaricomycotina</taxon>
        <taxon>Agaricomycetes</taxon>
        <taxon>Polyporales</taxon>
        <taxon>Meruliaceae</taxon>
        <taxon>Phlebia</taxon>
    </lineage>
</organism>
<evidence type="ECO:0000313" key="1">
    <source>
        <dbReference type="EMBL" id="KAJ3558690.1"/>
    </source>
</evidence>
<dbReference type="Proteomes" id="UP001148662">
    <property type="component" value="Unassembled WGS sequence"/>
</dbReference>
<keyword evidence="2" id="KW-1185">Reference proteome</keyword>
<sequence length="584" mass="65459">MISISLIFLSAVLAHGAQAASSSRNLVQLLGPQSVNLWKLDRLASESSAWLTDDVTIQDAGQMHMNTRQFHARWFEQPLDHFSNSSETFLQRYWVNDRHYKSGSGKPTPVIVIDGGETSGANRLPFLDTGIAEILAKATGGIGVVLEHRYYGMLSIIKSKLTFLISSRCNRRVPSSTQLEFLNNAQSAADSANFMANIKFPGIAEDLTSPNTPWIYYGGSYAGARAAHMRVLYPDLVFGAIASSAVTHASIENWEYMEIIRNAADPKCISHLETSIQTIDHILSLPQTQLKRRLKGLFGVADLEHDEDFVSLIESPLGSWQAKNWDPAVGSNRWDEFCEALDKPIFGGAELEELIGDEEASYDQRSQLVTFYGMDGLQLDLSILNYAKYIKQNYVSQCPIDAGATVEQCFGTYDDEQFQGVSLDETWRLWVFQVCTEWGYFSTAPPEDHPRIVSKLLTLDYEAKICRQAFPPGKYFTVPHLPNVTVVNELGDFDIEADRLAIIDGDVDPWRPCTPHSDYARDRPDTVQKPFKLIPGGVHHYDENGLRNPAKEPFQIQKIHTEIVEFVTAWLEDWKAPKATIVEG</sequence>
<evidence type="ECO:0000313" key="2">
    <source>
        <dbReference type="Proteomes" id="UP001148662"/>
    </source>
</evidence>
<reference evidence="1" key="1">
    <citation type="submission" date="2022-07" db="EMBL/GenBank/DDBJ databases">
        <title>Genome Sequence of Phlebia brevispora.</title>
        <authorList>
            <person name="Buettner E."/>
        </authorList>
    </citation>
    <scope>NUCLEOTIDE SEQUENCE</scope>
    <source>
        <strain evidence="1">MPL23</strain>
    </source>
</reference>